<evidence type="ECO:0000313" key="10">
    <source>
        <dbReference type="EMBL" id="PVV03493.1"/>
    </source>
</evidence>
<evidence type="ECO:0000256" key="1">
    <source>
        <dbReference type="ARBA" id="ARBA00004173"/>
    </source>
</evidence>
<keyword evidence="5" id="KW-0560">Oxidoreductase</keyword>
<evidence type="ECO:0000256" key="5">
    <source>
        <dbReference type="ARBA" id="ARBA00023002"/>
    </source>
</evidence>
<proteinExistence type="inferred from homology"/>
<keyword evidence="4" id="KW-0521">NADP</keyword>
<dbReference type="GO" id="GO:0005777">
    <property type="term" value="C:peroxisome"/>
    <property type="evidence" value="ECO:0007669"/>
    <property type="project" value="UniProtKB-SubCell"/>
</dbReference>
<dbReference type="GO" id="GO:0005739">
    <property type="term" value="C:mitochondrion"/>
    <property type="evidence" value="ECO:0007669"/>
    <property type="project" value="UniProtKB-SubCell"/>
</dbReference>
<evidence type="ECO:0000256" key="3">
    <source>
        <dbReference type="ARBA" id="ARBA00006484"/>
    </source>
</evidence>
<dbReference type="PANTHER" id="PTHR42808:SF3">
    <property type="entry name" value="HYDROXYSTEROID DEHYDROGENASE-LIKE PROTEIN 2"/>
    <property type="match status" value="1"/>
</dbReference>
<dbReference type="SUPFAM" id="SSF51735">
    <property type="entry name" value="NAD(P)-binding Rossmann-fold domains"/>
    <property type="match status" value="1"/>
</dbReference>
<dbReference type="NCBIfam" id="NF006133">
    <property type="entry name" value="PRK08278.1"/>
    <property type="match status" value="1"/>
</dbReference>
<dbReference type="AlphaFoldDB" id="A0A2T9ZFX0"/>
<keyword evidence="6" id="KW-0496">Mitochondrion</keyword>
<dbReference type="OrthoDB" id="5327538at2759"/>
<dbReference type="PANTHER" id="PTHR42808">
    <property type="entry name" value="HYDROXYSTEROID DEHYDROGENASE-LIKE PROTEIN 2"/>
    <property type="match status" value="1"/>
</dbReference>
<dbReference type="FunFam" id="3.40.50.720:FF:000301">
    <property type="entry name" value="Hydroxysteroid dehydrogenase like 2"/>
    <property type="match status" value="1"/>
</dbReference>
<evidence type="ECO:0000256" key="8">
    <source>
        <dbReference type="ARBA" id="ARBA00040243"/>
    </source>
</evidence>
<name>A0A2T9ZFX0_9FUNG</name>
<dbReference type="InterPro" id="IPR036291">
    <property type="entry name" value="NAD(P)-bd_dom_sf"/>
</dbReference>
<dbReference type="Gene3D" id="3.40.50.720">
    <property type="entry name" value="NAD(P)-binding Rossmann-like Domain"/>
    <property type="match status" value="1"/>
</dbReference>
<accession>A0A2T9ZFX0</accession>
<comment type="subcellular location">
    <subcellularLocation>
        <location evidence="1">Mitochondrion</location>
    </subcellularLocation>
    <subcellularLocation>
        <location evidence="2">Peroxisome</location>
    </subcellularLocation>
</comment>
<organism evidence="10 11">
    <name type="scientific">Smittium megazygosporum</name>
    <dbReference type="NCBI Taxonomy" id="133381"/>
    <lineage>
        <taxon>Eukaryota</taxon>
        <taxon>Fungi</taxon>
        <taxon>Fungi incertae sedis</taxon>
        <taxon>Zoopagomycota</taxon>
        <taxon>Kickxellomycotina</taxon>
        <taxon>Harpellomycetes</taxon>
        <taxon>Harpellales</taxon>
        <taxon>Legeriomycetaceae</taxon>
        <taxon>Smittium</taxon>
    </lineage>
</organism>
<comment type="similarity">
    <text evidence="3">Belongs to the short-chain dehydrogenases/reductases (SDR) family.</text>
</comment>
<dbReference type="GO" id="GO:0016491">
    <property type="term" value="F:oxidoreductase activity"/>
    <property type="evidence" value="ECO:0007669"/>
    <property type="project" value="UniProtKB-KW"/>
</dbReference>
<evidence type="ECO:0000313" key="11">
    <source>
        <dbReference type="Proteomes" id="UP000245609"/>
    </source>
</evidence>
<gene>
    <name evidence="10" type="ORF">BB560_002022</name>
    <name evidence="9" type="ORF">BB560_002024</name>
</gene>
<dbReference type="EMBL" id="MBFS01000227">
    <property type="protein sequence ID" value="PVV03493.1"/>
    <property type="molecule type" value="Genomic_DNA"/>
</dbReference>
<dbReference type="InterPro" id="IPR051935">
    <property type="entry name" value="HSDL2"/>
</dbReference>
<protein>
    <recommendedName>
        <fullName evidence="8">Hydroxysteroid dehydrogenase-like protein 2</fullName>
    </recommendedName>
</protein>
<evidence type="ECO:0000256" key="2">
    <source>
        <dbReference type="ARBA" id="ARBA00004275"/>
    </source>
</evidence>
<evidence type="ECO:0000256" key="4">
    <source>
        <dbReference type="ARBA" id="ARBA00022857"/>
    </source>
</evidence>
<evidence type="ECO:0000256" key="7">
    <source>
        <dbReference type="ARBA" id="ARBA00023140"/>
    </source>
</evidence>
<dbReference type="InterPro" id="IPR002347">
    <property type="entry name" value="SDR_fam"/>
</dbReference>
<sequence>MTETLEGKVLFITGASRGIGEAIALRAARDGAKIAVVAKTTEVHPTLPGTIYTAVEKIQKAGGEAIAIPCDIRDEIQVKKAIEKTVESFGGIDIVINNASAIFLKDIEETPVSRFDLMNQINSRGTWMVCKYALPYLKKSRNPHILTLAPPLNIKQRFFSPNTGYTISKYGMAMTVVGLSEEFKKYNIAVNALWPFTTILTSALKIVLTQRKDLISRNTAIMADAAYVILTKNSSECTGKFFIDETVLRQHGVTDFEKYSIIPGTKESEFSLSRFNDQEQFDELLKAKSKSKI</sequence>
<dbReference type="EMBL" id="MBFS01000227">
    <property type="protein sequence ID" value="PVV03491.1"/>
    <property type="molecule type" value="Genomic_DNA"/>
</dbReference>
<evidence type="ECO:0000256" key="6">
    <source>
        <dbReference type="ARBA" id="ARBA00023128"/>
    </source>
</evidence>
<reference evidence="10 11" key="1">
    <citation type="journal article" date="2018" name="MBio">
        <title>Comparative Genomics Reveals the Core Gene Toolbox for the Fungus-Insect Symbiosis.</title>
        <authorList>
            <person name="Wang Y."/>
            <person name="Stata M."/>
            <person name="Wang W."/>
            <person name="Stajich J.E."/>
            <person name="White M.M."/>
            <person name="Moncalvo J.M."/>
        </authorList>
    </citation>
    <scope>NUCLEOTIDE SEQUENCE [LARGE SCALE GENOMIC DNA]</scope>
    <source>
        <strain evidence="10 11">SC-DP-2</strain>
    </source>
</reference>
<dbReference type="Pfam" id="PF00106">
    <property type="entry name" value="adh_short"/>
    <property type="match status" value="1"/>
</dbReference>
<comment type="caution">
    <text evidence="10">The sequence shown here is derived from an EMBL/GenBank/DDBJ whole genome shotgun (WGS) entry which is preliminary data.</text>
</comment>
<keyword evidence="7" id="KW-0576">Peroxisome</keyword>
<dbReference type="STRING" id="133381.A0A2T9ZFX0"/>
<dbReference type="PRINTS" id="PR00081">
    <property type="entry name" value="GDHRDH"/>
</dbReference>
<dbReference type="Proteomes" id="UP000245609">
    <property type="component" value="Unassembled WGS sequence"/>
</dbReference>
<keyword evidence="11" id="KW-1185">Reference proteome</keyword>
<evidence type="ECO:0000313" key="9">
    <source>
        <dbReference type="EMBL" id="PVV03491.1"/>
    </source>
</evidence>